<dbReference type="STRING" id="1121898.GCA_000422725_03815"/>
<dbReference type="eggNOG" id="COG1649">
    <property type="taxonomic scope" value="Bacteria"/>
</dbReference>
<sequence length="256" mass="27295">MKLKQLFLSLGVALVATAASAQVKIGANPTTINSTAELEIESTTKGFLPPRLTTAQRDAIVSPAEGLTIYNTTTKCLNWYDGLAWFSPCEAATPEPEPEPLTFCNITVQWQVYPISSVTFAGIANTSASATSTDLTLANQDFTTIEGNVTKGQSYPITLKGNTGSWAPQVCKFTVFIDFNHNGVLNDAGEVFEAGSIQGSNGTDAVQAVTNIAIPATALTGETRMRVIYNTTDFALDPCATYSWAQAENYTLNVAN</sequence>
<feature type="chain" id="PRO_5001992778" description="GEVED domain-containing protein" evidence="1">
    <location>
        <begin position="22"/>
        <end position="256"/>
    </location>
</feature>
<evidence type="ECO:0000313" key="4">
    <source>
        <dbReference type="Proteomes" id="UP000030111"/>
    </source>
</evidence>
<feature type="domain" description="GEVED" evidence="2">
    <location>
        <begin position="173"/>
        <end position="253"/>
    </location>
</feature>
<evidence type="ECO:0000256" key="1">
    <source>
        <dbReference type="SAM" id="SignalP"/>
    </source>
</evidence>
<evidence type="ECO:0000259" key="2">
    <source>
        <dbReference type="Pfam" id="PF20009"/>
    </source>
</evidence>
<organism evidence="3 4">
    <name type="scientific">Flavobacterium subsaxonicum WB 4.1-42 = DSM 21790</name>
    <dbReference type="NCBI Taxonomy" id="1121898"/>
    <lineage>
        <taxon>Bacteria</taxon>
        <taxon>Pseudomonadati</taxon>
        <taxon>Bacteroidota</taxon>
        <taxon>Flavobacteriia</taxon>
        <taxon>Flavobacteriales</taxon>
        <taxon>Flavobacteriaceae</taxon>
        <taxon>Flavobacterium</taxon>
    </lineage>
</organism>
<dbReference type="eggNOG" id="COG1511">
    <property type="taxonomic scope" value="Bacteria"/>
</dbReference>
<dbReference type="AlphaFoldDB" id="A0A0A2MTL5"/>
<accession>A0A0A2MTL5</accession>
<dbReference type="RefSeq" id="WP_026989897.1">
    <property type="nucleotide sequence ID" value="NZ_AUGP01000003.1"/>
</dbReference>
<proteinExistence type="predicted"/>
<dbReference type="InterPro" id="IPR045474">
    <property type="entry name" value="GEVED"/>
</dbReference>
<evidence type="ECO:0000313" key="3">
    <source>
        <dbReference type="EMBL" id="KGO91575.1"/>
    </source>
</evidence>
<gene>
    <name evidence="3" type="ORF">Q766_17040</name>
</gene>
<reference evidence="3 4" key="1">
    <citation type="submission" date="2013-09" db="EMBL/GenBank/DDBJ databases">
        <authorList>
            <person name="Zeng Z."/>
            <person name="Chen C."/>
        </authorList>
    </citation>
    <scope>NUCLEOTIDE SEQUENCE [LARGE SCALE GENOMIC DNA]</scope>
    <source>
        <strain evidence="3 4">WB 4.1-42</strain>
    </source>
</reference>
<feature type="signal peptide" evidence="1">
    <location>
        <begin position="1"/>
        <end position="21"/>
    </location>
</feature>
<protein>
    <recommendedName>
        <fullName evidence="2">GEVED domain-containing protein</fullName>
    </recommendedName>
</protein>
<dbReference type="Proteomes" id="UP000030111">
    <property type="component" value="Unassembled WGS sequence"/>
</dbReference>
<keyword evidence="4" id="KW-1185">Reference proteome</keyword>
<name>A0A0A2MTL5_9FLAO</name>
<keyword evidence="1" id="KW-0732">Signal</keyword>
<dbReference type="EMBL" id="JRLY01000017">
    <property type="protein sequence ID" value="KGO91575.1"/>
    <property type="molecule type" value="Genomic_DNA"/>
</dbReference>
<comment type="caution">
    <text evidence="3">The sequence shown here is derived from an EMBL/GenBank/DDBJ whole genome shotgun (WGS) entry which is preliminary data.</text>
</comment>
<dbReference type="OrthoDB" id="581140at2"/>
<dbReference type="Pfam" id="PF20009">
    <property type="entry name" value="GEVED"/>
    <property type="match status" value="1"/>
</dbReference>